<evidence type="ECO:0000313" key="2">
    <source>
        <dbReference type="EMBL" id="OTG02184.1"/>
    </source>
</evidence>
<dbReference type="AlphaFoldDB" id="A0A251SU02"/>
<evidence type="ECO:0000313" key="3">
    <source>
        <dbReference type="Proteomes" id="UP000215914"/>
    </source>
</evidence>
<name>A0A251SU02_HELAN</name>
<reference evidence="3" key="1">
    <citation type="journal article" date="2017" name="Nature">
        <title>The sunflower genome provides insights into oil metabolism, flowering and Asterid evolution.</title>
        <authorList>
            <person name="Badouin H."/>
            <person name="Gouzy J."/>
            <person name="Grassa C.J."/>
            <person name="Murat F."/>
            <person name="Staton S.E."/>
            <person name="Cottret L."/>
            <person name="Lelandais-Briere C."/>
            <person name="Owens G.L."/>
            <person name="Carrere S."/>
            <person name="Mayjonade B."/>
            <person name="Legrand L."/>
            <person name="Gill N."/>
            <person name="Kane N.C."/>
            <person name="Bowers J.E."/>
            <person name="Hubner S."/>
            <person name="Bellec A."/>
            <person name="Berard A."/>
            <person name="Berges H."/>
            <person name="Blanchet N."/>
            <person name="Boniface M.C."/>
            <person name="Brunel D."/>
            <person name="Catrice O."/>
            <person name="Chaidir N."/>
            <person name="Claudel C."/>
            <person name="Donnadieu C."/>
            <person name="Faraut T."/>
            <person name="Fievet G."/>
            <person name="Helmstetter N."/>
            <person name="King M."/>
            <person name="Knapp S.J."/>
            <person name="Lai Z."/>
            <person name="Le Paslier M.C."/>
            <person name="Lippi Y."/>
            <person name="Lorenzon L."/>
            <person name="Mandel J.R."/>
            <person name="Marage G."/>
            <person name="Marchand G."/>
            <person name="Marquand E."/>
            <person name="Bret-Mestries E."/>
            <person name="Morien E."/>
            <person name="Nambeesan S."/>
            <person name="Nguyen T."/>
            <person name="Pegot-Espagnet P."/>
            <person name="Pouilly N."/>
            <person name="Raftis F."/>
            <person name="Sallet E."/>
            <person name="Schiex T."/>
            <person name="Thomas J."/>
            <person name="Vandecasteele C."/>
            <person name="Vares D."/>
            <person name="Vear F."/>
            <person name="Vautrin S."/>
            <person name="Crespi M."/>
            <person name="Mangin B."/>
            <person name="Burke J.M."/>
            <person name="Salse J."/>
            <person name="Munos S."/>
            <person name="Vincourt P."/>
            <person name="Rieseberg L.H."/>
            <person name="Langlade N.B."/>
        </authorList>
    </citation>
    <scope>NUCLEOTIDE SEQUENCE [LARGE SCALE GENOMIC DNA]</scope>
    <source>
        <strain evidence="3">cv. SF193</strain>
    </source>
</reference>
<evidence type="ECO:0000256" key="1">
    <source>
        <dbReference type="SAM" id="MobiDB-lite"/>
    </source>
</evidence>
<keyword evidence="3" id="KW-1185">Reference proteome</keyword>
<dbReference type="Proteomes" id="UP000215914">
    <property type="component" value="Chromosome 13"/>
</dbReference>
<sequence>MLNFCDYSDVGGSSSGQGGTDTRLRESFEKGCSWNALDVDQARTRTEHTTYKRFR</sequence>
<organism evidence="2 3">
    <name type="scientific">Helianthus annuus</name>
    <name type="common">Common sunflower</name>
    <dbReference type="NCBI Taxonomy" id="4232"/>
    <lineage>
        <taxon>Eukaryota</taxon>
        <taxon>Viridiplantae</taxon>
        <taxon>Streptophyta</taxon>
        <taxon>Embryophyta</taxon>
        <taxon>Tracheophyta</taxon>
        <taxon>Spermatophyta</taxon>
        <taxon>Magnoliopsida</taxon>
        <taxon>eudicotyledons</taxon>
        <taxon>Gunneridae</taxon>
        <taxon>Pentapetalae</taxon>
        <taxon>asterids</taxon>
        <taxon>campanulids</taxon>
        <taxon>Asterales</taxon>
        <taxon>Asteraceae</taxon>
        <taxon>Asteroideae</taxon>
        <taxon>Heliantheae alliance</taxon>
        <taxon>Heliantheae</taxon>
        <taxon>Helianthus</taxon>
    </lineage>
</organism>
<accession>A0A251SU02</accession>
<gene>
    <name evidence="2" type="ORF">HannXRQ_Chr13g0410211</name>
</gene>
<dbReference type="InParanoid" id="A0A251SU02"/>
<dbReference type="EMBL" id="CM007902">
    <property type="protein sequence ID" value="OTG02184.1"/>
    <property type="molecule type" value="Genomic_DNA"/>
</dbReference>
<feature type="region of interest" description="Disordered" evidence="1">
    <location>
        <begin position="1"/>
        <end position="23"/>
    </location>
</feature>
<proteinExistence type="predicted"/>
<protein>
    <submittedName>
        <fullName evidence="2">Uncharacterized protein</fullName>
    </submittedName>
</protein>